<keyword evidence="2" id="KW-1185">Reference proteome</keyword>
<protein>
    <submittedName>
        <fullName evidence="1">Uncharacterized protein</fullName>
    </submittedName>
</protein>
<dbReference type="EMBL" id="CAXAMM010020001">
    <property type="protein sequence ID" value="CAK9046942.1"/>
    <property type="molecule type" value="Genomic_DNA"/>
</dbReference>
<comment type="caution">
    <text evidence="1">The sequence shown here is derived from an EMBL/GenBank/DDBJ whole genome shotgun (WGS) entry which is preliminary data.</text>
</comment>
<evidence type="ECO:0000313" key="2">
    <source>
        <dbReference type="Proteomes" id="UP001642464"/>
    </source>
</evidence>
<dbReference type="Proteomes" id="UP001642464">
    <property type="component" value="Unassembled WGS sequence"/>
</dbReference>
<gene>
    <name evidence="1" type="ORF">SCF082_LOCUS26350</name>
</gene>
<evidence type="ECO:0000313" key="1">
    <source>
        <dbReference type="EMBL" id="CAK9046942.1"/>
    </source>
</evidence>
<sequence length="62" mass="7398">MWTWKRARITSFPLVIYGSLTSGRRRISTLDFFMEMGKAMPSCFAFWLPTETRFADYFFDDP</sequence>
<reference evidence="1 2" key="1">
    <citation type="submission" date="2024-02" db="EMBL/GenBank/DDBJ databases">
        <authorList>
            <person name="Chen Y."/>
            <person name="Shah S."/>
            <person name="Dougan E. K."/>
            <person name="Thang M."/>
            <person name="Chan C."/>
        </authorList>
    </citation>
    <scope>NUCLEOTIDE SEQUENCE [LARGE SCALE GENOMIC DNA]</scope>
</reference>
<accession>A0ABP0M8A0</accession>
<name>A0ABP0M8A0_9DINO</name>
<organism evidence="1 2">
    <name type="scientific">Durusdinium trenchii</name>
    <dbReference type="NCBI Taxonomy" id="1381693"/>
    <lineage>
        <taxon>Eukaryota</taxon>
        <taxon>Sar</taxon>
        <taxon>Alveolata</taxon>
        <taxon>Dinophyceae</taxon>
        <taxon>Suessiales</taxon>
        <taxon>Symbiodiniaceae</taxon>
        <taxon>Durusdinium</taxon>
    </lineage>
</organism>
<proteinExistence type="predicted"/>